<dbReference type="Proteomes" id="UP001085076">
    <property type="component" value="Miscellaneous, Linkage group lg01"/>
</dbReference>
<organism evidence="2 3">
    <name type="scientific">Dioscorea zingiberensis</name>
    <dbReference type="NCBI Taxonomy" id="325984"/>
    <lineage>
        <taxon>Eukaryota</taxon>
        <taxon>Viridiplantae</taxon>
        <taxon>Streptophyta</taxon>
        <taxon>Embryophyta</taxon>
        <taxon>Tracheophyta</taxon>
        <taxon>Spermatophyta</taxon>
        <taxon>Magnoliopsida</taxon>
        <taxon>Liliopsida</taxon>
        <taxon>Dioscoreales</taxon>
        <taxon>Dioscoreaceae</taxon>
        <taxon>Dioscorea</taxon>
    </lineage>
</organism>
<proteinExistence type="predicted"/>
<protein>
    <submittedName>
        <fullName evidence="2">Uncharacterized protein</fullName>
    </submittedName>
</protein>
<reference evidence="2" key="1">
    <citation type="submission" date="2021-03" db="EMBL/GenBank/DDBJ databases">
        <authorList>
            <person name="Li Z."/>
            <person name="Yang C."/>
        </authorList>
    </citation>
    <scope>NUCLEOTIDE SEQUENCE</scope>
    <source>
        <strain evidence="2">Dzin_1.0</strain>
        <tissue evidence="2">Leaf</tissue>
    </source>
</reference>
<feature type="compositionally biased region" description="Basic and acidic residues" evidence="1">
    <location>
        <begin position="78"/>
        <end position="87"/>
    </location>
</feature>
<feature type="region of interest" description="Disordered" evidence="1">
    <location>
        <begin position="54"/>
        <end position="87"/>
    </location>
</feature>
<accession>A0A9D5D7S6</accession>
<evidence type="ECO:0000313" key="2">
    <source>
        <dbReference type="EMBL" id="KAJ0985645.1"/>
    </source>
</evidence>
<comment type="caution">
    <text evidence="2">The sequence shown here is derived from an EMBL/GenBank/DDBJ whole genome shotgun (WGS) entry which is preliminary data.</text>
</comment>
<evidence type="ECO:0000313" key="3">
    <source>
        <dbReference type="Proteomes" id="UP001085076"/>
    </source>
</evidence>
<keyword evidence="3" id="KW-1185">Reference proteome</keyword>
<dbReference type="AlphaFoldDB" id="A0A9D5D7S6"/>
<name>A0A9D5D7S6_9LILI</name>
<reference evidence="2" key="2">
    <citation type="journal article" date="2022" name="Hortic Res">
        <title>The genome of Dioscorea zingiberensis sheds light on the biosynthesis, origin and evolution of the medicinally important diosgenin saponins.</title>
        <authorList>
            <person name="Li Y."/>
            <person name="Tan C."/>
            <person name="Li Z."/>
            <person name="Guo J."/>
            <person name="Li S."/>
            <person name="Chen X."/>
            <person name="Wang C."/>
            <person name="Dai X."/>
            <person name="Yang H."/>
            <person name="Song W."/>
            <person name="Hou L."/>
            <person name="Xu J."/>
            <person name="Tong Z."/>
            <person name="Xu A."/>
            <person name="Yuan X."/>
            <person name="Wang W."/>
            <person name="Yang Q."/>
            <person name="Chen L."/>
            <person name="Sun Z."/>
            <person name="Wang K."/>
            <person name="Pan B."/>
            <person name="Chen J."/>
            <person name="Bao Y."/>
            <person name="Liu F."/>
            <person name="Qi X."/>
            <person name="Gang D.R."/>
            <person name="Wen J."/>
            <person name="Li J."/>
        </authorList>
    </citation>
    <scope>NUCLEOTIDE SEQUENCE</scope>
    <source>
        <strain evidence="2">Dzin_1.0</strain>
    </source>
</reference>
<dbReference type="EMBL" id="JAGGNH010000001">
    <property type="protein sequence ID" value="KAJ0985645.1"/>
    <property type="molecule type" value="Genomic_DNA"/>
</dbReference>
<feature type="region of interest" description="Disordered" evidence="1">
    <location>
        <begin position="100"/>
        <end position="129"/>
    </location>
</feature>
<gene>
    <name evidence="2" type="ORF">J5N97_004001</name>
</gene>
<evidence type="ECO:0000256" key="1">
    <source>
        <dbReference type="SAM" id="MobiDB-lite"/>
    </source>
</evidence>
<sequence length="145" mass="15918">MAIDYREALRLYTKRVVRGEVGAAENKCISPGPNGLASNEVEVDAATRLAVTRARGGKGGGAERSRAGRALEVATGHARKEEAADDPRDWRCRGAVAAEERRLRPSKRTGPWTTDGRHRESWAAVAGGGKRRPLSSLVREWQRRF</sequence>